<dbReference type="InterPro" id="IPR019277">
    <property type="entry name" value="DUF2304"/>
</dbReference>
<evidence type="ECO:0000313" key="3">
    <source>
        <dbReference type="Proteomes" id="UP000248557"/>
    </source>
</evidence>
<organism evidence="2 3">
    <name type="scientific">Methanosphaera stadtmanae</name>
    <dbReference type="NCBI Taxonomy" id="2317"/>
    <lineage>
        <taxon>Archaea</taxon>
        <taxon>Methanobacteriati</taxon>
        <taxon>Methanobacteriota</taxon>
        <taxon>Methanomada group</taxon>
        <taxon>Methanobacteria</taxon>
        <taxon>Methanobacteriales</taxon>
        <taxon>Methanobacteriaceae</taxon>
        <taxon>Methanosphaera</taxon>
    </lineage>
</organism>
<keyword evidence="1" id="KW-1133">Transmembrane helix</keyword>
<dbReference type="RefSeq" id="WP_011406141.1">
    <property type="nucleotide sequence ID" value="NZ_CATZXA010000020.1"/>
</dbReference>
<feature type="transmembrane region" description="Helical" evidence="1">
    <location>
        <begin position="36"/>
        <end position="62"/>
    </location>
</feature>
<evidence type="ECO:0000313" key="2">
    <source>
        <dbReference type="EMBL" id="RAP03403.1"/>
    </source>
</evidence>
<evidence type="ECO:0000256" key="1">
    <source>
        <dbReference type="SAM" id="Phobius"/>
    </source>
</evidence>
<dbReference type="GeneID" id="3856209"/>
<comment type="caution">
    <text evidence="2">The sequence shown here is derived from an EMBL/GenBank/DDBJ whole genome shotgun (WGS) entry which is preliminary data.</text>
</comment>
<dbReference type="Pfam" id="PF10066">
    <property type="entry name" value="DUF2304"/>
    <property type="match status" value="1"/>
</dbReference>
<dbReference type="AlphaFoldDB" id="A0A328Q1K2"/>
<proteinExistence type="predicted"/>
<name>A0A328Q1K2_9EURY</name>
<accession>A0A328Q1K2</accession>
<protein>
    <recommendedName>
        <fullName evidence="4">DUF2304 domain-containing protein</fullName>
    </recommendedName>
</protein>
<reference evidence="2 3" key="1">
    <citation type="submission" date="2017-05" db="EMBL/GenBank/DDBJ databases">
        <title>Host range expansion of the Methanosphaera genus to humans and monogastric animals involves recent and extensive reduction in genome content.</title>
        <authorList>
            <person name="Hoedt E.C."/>
            <person name="Volmer J.G."/>
            <person name="Parks D.H."/>
            <person name="Rosewarne C.P."/>
            <person name="Denman S.E."/>
            <person name="Mcsweeney C.S."/>
            <person name="O Cuiv P."/>
            <person name="Hugenholtz P."/>
            <person name="Tyson G.W."/>
            <person name="Morrison M."/>
        </authorList>
    </citation>
    <scope>NUCLEOTIDE SEQUENCE [LARGE SCALE GENOMIC DNA]</scope>
    <source>
        <strain evidence="2 3">PA5</strain>
    </source>
</reference>
<dbReference type="Proteomes" id="UP000248557">
    <property type="component" value="Unassembled WGS sequence"/>
</dbReference>
<dbReference type="EMBL" id="NGJK01000026">
    <property type="protein sequence ID" value="RAP03403.1"/>
    <property type="molecule type" value="Genomic_DNA"/>
</dbReference>
<keyword evidence="1" id="KW-0812">Transmembrane</keyword>
<evidence type="ECO:0008006" key="4">
    <source>
        <dbReference type="Google" id="ProtNLM"/>
    </source>
</evidence>
<dbReference type="OMA" id="WIFVMLM"/>
<feature type="transmembrane region" description="Helical" evidence="1">
    <location>
        <begin position="6"/>
        <end position="24"/>
    </location>
</feature>
<sequence length="110" mass="12626">MELYQIIIIVVSVAVILLVSKRFRNDTLSIGTYIEWLVIWILVILAALFPQISINLASFAGLGRGLDALYILSIIILFYLLFKLYNKIEDQKKRINKLVSELALDNENKK</sequence>
<keyword evidence="1" id="KW-0472">Membrane</keyword>
<feature type="transmembrane region" description="Helical" evidence="1">
    <location>
        <begin position="68"/>
        <end position="85"/>
    </location>
</feature>
<gene>
    <name evidence="2" type="ORF">CA615_02605</name>
</gene>